<dbReference type="Pfam" id="PF03466">
    <property type="entry name" value="LysR_substrate"/>
    <property type="match status" value="1"/>
</dbReference>
<organism evidence="6 7">
    <name type="scientific">Vibrio atlanticus</name>
    <dbReference type="NCBI Taxonomy" id="693153"/>
    <lineage>
        <taxon>Bacteria</taxon>
        <taxon>Pseudomonadati</taxon>
        <taxon>Pseudomonadota</taxon>
        <taxon>Gammaproteobacteria</taxon>
        <taxon>Vibrionales</taxon>
        <taxon>Vibrionaceae</taxon>
        <taxon>Vibrio</taxon>
    </lineage>
</organism>
<gene>
    <name evidence="6" type="ORF">ACED57_21215</name>
</gene>
<keyword evidence="3" id="KW-0238">DNA-binding</keyword>
<comment type="caution">
    <text evidence="6">The sequence shown here is derived from an EMBL/GenBank/DDBJ whole genome shotgun (WGS) entry which is preliminary data.</text>
</comment>
<dbReference type="InterPro" id="IPR000847">
    <property type="entry name" value="LysR_HTH_N"/>
</dbReference>
<evidence type="ECO:0000256" key="1">
    <source>
        <dbReference type="ARBA" id="ARBA00009437"/>
    </source>
</evidence>
<dbReference type="Pfam" id="PF00126">
    <property type="entry name" value="HTH_1"/>
    <property type="match status" value="1"/>
</dbReference>
<dbReference type="InterPro" id="IPR058163">
    <property type="entry name" value="LysR-type_TF_proteobact-type"/>
</dbReference>
<dbReference type="InterPro" id="IPR005119">
    <property type="entry name" value="LysR_subst-bd"/>
</dbReference>
<keyword evidence="4" id="KW-0804">Transcription</keyword>
<evidence type="ECO:0000256" key="3">
    <source>
        <dbReference type="ARBA" id="ARBA00023125"/>
    </source>
</evidence>
<dbReference type="Proteomes" id="UP001569175">
    <property type="component" value="Unassembled WGS sequence"/>
</dbReference>
<dbReference type="SUPFAM" id="SSF46785">
    <property type="entry name" value="Winged helix' DNA-binding domain"/>
    <property type="match status" value="1"/>
</dbReference>
<keyword evidence="2" id="KW-0805">Transcription regulation</keyword>
<proteinExistence type="inferred from homology"/>
<dbReference type="SUPFAM" id="SSF53850">
    <property type="entry name" value="Periplasmic binding protein-like II"/>
    <property type="match status" value="1"/>
</dbReference>
<evidence type="ECO:0000313" key="6">
    <source>
        <dbReference type="EMBL" id="MEZ8055636.1"/>
    </source>
</evidence>
<dbReference type="Gene3D" id="1.10.10.10">
    <property type="entry name" value="Winged helix-like DNA-binding domain superfamily/Winged helix DNA-binding domain"/>
    <property type="match status" value="1"/>
</dbReference>
<keyword evidence="7" id="KW-1185">Reference proteome</keyword>
<sequence length="309" mass="35357">MKTIEVKRELPRIPHYDWLTSFIISAEKNSFTLASRDLNQTQAAISKHITKLESMLCVKLFHRNGNVIRLTPDGERFYNEIKIPYFSLRNSIIDFNNSSQNFNLNIETEPVISKTIISSHLPKFLSSNPNVLINEVLTTNTLEFSDNTELAIKWGEMDDWEDFDVKFLTSLCYVPVCSPEYQQSKGLFNAKDLCKKNVHLIHDRDTTDWQYWSNKYSNVGLQVGTGHTVGQSDLLAEFAKNGIGVALCGIDLIREQLDEKKLIIPFPKMSITHHKAYYILTRKGASLSTQAVRFISFLHEEIGDNVGYD</sequence>
<evidence type="ECO:0000256" key="2">
    <source>
        <dbReference type="ARBA" id="ARBA00023015"/>
    </source>
</evidence>
<name>A0ABV4KTB8_9VIBR</name>
<evidence type="ECO:0000313" key="7">
    <source>
        <dbReference type="Proteomes" id="UP001569175"/>
    </source>
</evidence>
<dbReference type="InterPro" id="IPR036390">
    <property type="entry name" value="WH_DNA-bd_sf"/>
</dbReference>
<dbReference type="PROSITE" id="PS50931">
    <property type="entry name" value="HTH_LYSR"/>
    <property type="match status" value="1"/>
</dbReference>
<comment type="similarity">
    <text evidence="1">Belongs to the LysR transcriptional regulatory family.</text>
</comment>
<dbReference type="EMBL" id="JBGOOL010000089">
    <property type="protein sequence ID" value="MEZ8055636.1"/>
    <property type="molecule type" value="Genomic_DNA"/>
</dbReference>
<dbReference type="PRINTS" id="PR00039">
    <property type="entry name" value="HTHLYSR"/>
</dbReference>
<dbReference type="PANTHER" id="PTHR30537">
    <property type="entry name" value="HTH-TYPE TRANSCRIPTIONAL REGULATOR"/>
    <property type="match status" value="1"/>
</dbReference>
<dbReference type="RefSeq" id="WP_371708438.1">
    <property type="nucleotide sequence ID" value="NZ_JBGOOL010000089.1"/>
</dbReference>
<dbReference type="InterPro" id="IPR036388">
    <property type="entry name" value="WH-like_DNA-bd_sf"/>
</dbReference>
<evidence type="ECO:0000256" key="4">
    <source>
        <dbReference type="ARBA" id="ARBA00023163"/>
    </source>
</evidence>
<protein>
    <submittedName>
        <fullName evidence="6">LysR substrate-binding domain-containing protein</fullName>
    </submittedName>
</protein>
<feature type="domain" description="HTH lysR-type" evidence="5">
    <location>
        <begin position="26"/>
        <end position="71"/>
    </location>
</feature>
<dbReference type="PANTHER" id="PTHR30537:SF32">
    <property type="entry name" value="HTH-TYPE TRANSCRIPTIONAL REGULATOR DSDC"/>
    <property type="match status" value="1"/>
</dbReference>
<reference evidence="6 7" key="1">
    <citation type="submission" date="2024-06" db="EMBL/GenBank/DDBJ databases">
        <authorList>
            <person name="Steensen K."/>
            <person name="Seneca J."/>
            <person name="Bartlau N."/>
            <person name="Yu A.X."/>
            <person name="Polz M.F."/>
        </authorList>
    </citation>
    <scope>NUCLEOTIDE SEQUENCE [LARGE SCALE GENOMIC DNA]</scope>
    <source>
        <strain evidence="6 7">1F9</strain>
    </source>
</reference>
<evidence type="ECO:0000259" key="5">
    <source>
        <dbReference type="PROSITE" id="PS50931"/>
    </source>
</evidence>
<accession>A0ABV4KTB8</accession>
<dbReference type="Gene3D" id="3.40.190.10">
    <property type="entry name" value="Periplasmic binding protein-like II"/>
    <property type="match status" value="2"/>
</dbReference>